<keyword evidence="3" id="KW-1185">Reference proteome</keyword>
<dbReference type="Pfam" id="PF13577">
    <property type="entry name" value="SnoaL_4"/>
    <property type="match status" value="1"/>
</dbReference>
<dbReference type="Gene3D" id="3.10.450.50">
    <property type="match status" value="1"/>
</dbReference>
<dbReference type="Proteomes" id="UP000035170">
    <property type="component" value="Unassembled WGS sequence"/>
</dbReference>
<evidence type="ECO:0000313" key="3">
    <source>
        <dbReference type="Proteomes" id="UP000035170"/>
    </source>
</evidence>
<dbReference type="GO" id="GO:0018618">
    <property type="term" value="F:anthranilate 1,2-dioxygenase (deaminating, decarboxylating) activity"/>
    <property type="evidence" value="ECO:0007669"/>
    <property type="project" value="UniProtKB-EC"/>
</dbReference>
<organism evidence="2 3">
    <name type="scientific">Variovorax paradoxus</name>
    <dbReference type="NCBI Taxonomy" id="34073"/>
    <lineage>
        <taxon>Bacteria</taxon>
        <taxon>Pseudomonadati</taxon>
        <taxon>Pseudomonadota</taxon>
        <taxon>Betaproteobacteria</taxon>
        <taxon>Burkholderiales</taxon>
        <taxon>Comamonadaceae</taxon>
        <taxon>Variovorax</taxon>
    </lineage>
</organism>
<keyword evidence="2" id="KW-0223">Dioxygenase</keyword>
<dbReference type="InterPro" id="IPR032710">
    <property type="entry name" value="NTF2-like_dom_sf"/>
</dbReference>
<protein>
    <submittedName>
        <fullName evidence="2">Anthranilate 1,2-dioxygenase small subunit</fullName>
        <ecNumber evidence="2">1.14.12.1</ecNumber>
    </submittedName>
</protein>
<gene>
    <name evidence="2" type="primary">andAd</name>
    <name evidence="2" type="ORF">VPARA_64000</name>
</gene>
<sequence>MKERLAYAKTTISPRRAAELRAEIESFHVEYCAALDANDVERWPDFFSQEATYRVTSRQNALLNMPVGLIYCEGLDMIIDRALAVAHSQMFAPRHMLHVMGIARVLQETGNTISSQTPFILMQTLVEGPSTVHLAGVYHDRFVREGDRLLLASREVIHDTEILDTALAYPV</sequence>
<proteinExistence type="predicted"/>
<name>A0A0H2LS12_VARPD</name>
<keyword evidence="2" id="KW-0560">Oxidoreductase</keyword>
<feature type="domain" description="SnoaL-like" evidence="1">
    <location>
        <begin position="17"/>
        <end position="154"/>
    </location>
</feature>
<dbReference type="AlphaFoldDB" id="A0A0H2LS12"/>
<dbReference type="PATRIC" id="fig|34073.19.peg.6590"/>
<evidence type="ECO:0000313" key="2">
    <source>
        <dbReference type="EMBL" id="KLN52461.1"/>
    </source>
</evidence>
<evidence type="ECO:0000259" key="1">
    <source>
        <dbReference type="Pfam" id="PF13577"/>
    </source>
</evidence>
<dbReference type="EMBL" id="JZWI01000052">
    <property type="protein sequence ID" value="KLN52461.1"/>
    <property type="molecule type" value="Genomic_DNA"/>
</dbReference>
<comment type="caution">
    <text evidence="2">The sequence shown here is derived from an EMBL/GenBank/DDBJ whole genome shotgun (WGS) entry which is preliminary data.</text>
</comment>
<dbReference type="InterPro" id="IPR037401">
    <property type="entry name" value="SnoaL-like"/>
</dbReference>
<accession>A0A0H2LS12</accession>
<reference evidence="2 3" key="1">
    <citation type="submission" date="2015-03" db="EMBL/GenBank/DDBJ databases">
        <title>Genome sequence of Variovorax paradoxus TBEA6.</title>
        <authorList>
            <person name="Poehlein A."/>
            <person name="Schuldes J."/>
            <person name="Wuebbeler J.H."/>
            <person name="Hiessl S."/>
            <person name="Steinbuechel A."/>
            <person name="Daniel R."/>
        </authorList>
    </citation>
    <scope>NUCLEOTIDE SEQUENCE [LARGE SCALE GENOMIC DNA]</scope>
    <source>
        <strain evidence="2 3">TBEA6</strain>
    </source>
</reference>
<dbReference type="SUPFAM" id="SSF54427">
    <property type="entry name" value="NTF2-like"/>
    <property type="match status" value="1"/>
</dbReference>
<dbReference type="RefSeq" id="WP_047787461.1">
    <property type="nucleotide sequence ID" value="NZ_JZWI01000052.1"/>
</dbReference>
<dbReference type="EC" id="1.14.12.1" evidence="2"/>